<organism evidence="1 2">
    <name type="scientific">Novilysobacter ciconiae</name>
    <dbReference type="NCBI Taxonomy" id="2781022"/>
    <lineage>
        <taxon>Bacteria</taxon>
        <taxon>Pseudomonadati</taxon>
        <taxon>Pseudomonadota</taxon>
        <taxon>Gammaproteobacteria</taxon>
        <taxon>Lysobacterales</taxon>
        <taxon>Lysobacteraceae</taxon>
        <taxon>Novilysobacter</taxon>
    </lineage>
</organism>
<dbReference type="AlphaFoldDB" id="A0A7S6UIA1"/>
<proteinExistence type="predicted"/>
<name>A0A7S6UIA1_9GAMM</name>
<sequence>MIVGLSLALGWLGVAQAQVDLSALDKDMAGPRAQVLVLGSVHLSEMAKGFQPESLELVLERLAAFKPEIITIEAISGESCDLMARHPTVYGPERISPYCGKTDEARAATGLDVPAAIAAVSKTLADWPTQPGPAARRHLAALFLAANEPTSALTQWLQLAEAERRVGNGLDDALVVRLDKLATSNSEDSQIAARLAARLGLQRVFPVDDHTGDNAAIPDAEVGAYANAIRQAWKSAEAQTQPLRQHEDELKKNGDLLALYRYINRPDVRRVQADSDFGAAMREASPGQYAQIYVAGWETRNLRMVANIRAAFREQPGARVLSIVGASHKPWFDSLLGQMQGVDIVNVETVLRPPSG</sequence>
<dbReference type="Proteomes" id="UP000594059">
    <property type="component" value="Chromosome"/>
</dbReference>
<protein>
    <submittedName>
        <fullName evidence="1">Uncharacterized protein</fullName>
    </submittedName>
</protein>
<reference evidence="1 2" key="1">
    <citation type="submission" date="2020-10" db="EMBL/GenBank/DDBJ databases">
        <title>complete genome sequencing of Lysobacter sp. H21R20.</title>
        <authorList>
            <person name="Bae J.-W."/>
            <person name="Lee S.-Y."/>
        </authorList>
    </citation>
    <scope>NUCLEOTIDE SEQUENCE [LARGE SCALE GENOMIC DNA]</scope>
    <source>
        <strain evidence="1 2">H21R20</strain>
    </source>
</reference>
<evidence type="ECO:0000313" key="2">
    <source>
        <dbReference type="Proteomes" id="UP000594059"/>
    </source>
</evidence>
<dbReference type="RefSeq" id="WP_193987164.1">
    <property type="nucleotide sequence ID" value="NZ_CP063656.1"/>
</dbReference>
<keyword evidence="2" id="KW-1185">Reference proteome</keyword>
<dbReference type="KEGG" id="lcic:INQ41_02310"/>
<gene>
    <name evidence="1" type="ORF">INQ41_02310</name>
</gene>
<dbReference type="InterPro" id="IPR043749">
    <property type="entry name" value="DUF5694"/>
</dbReference>
<dbReference type="Pfam" id="PF18950">
    <property type="entry name" value="DUF5694"/>
    <property type="match status" value="1"/>
</dbReference>
<accession>A0A7S6UIA1</accession>
<dbReference type="EMBL" id="CP063656">
    <property type="protein sequence ID" value="QOW20730.1"/>
    <property type="molecule type" value="Genomic_DNA"/>
</dbReference>
<evidence type="ECO:0000313" key="1">
    <source>
        <dbReference type="EMBL" id="QOW20730.1"/>
    </source>
</evidence>